<name>A0A402BAM7_9CHLR</name>
<feature type="compositionally biased region" description="Basic residues" evidence="1">
    <location>
        <begin position="144"/>
        <end position="162"/>
    </location>
</feature>
<keyword evidence="2" id="KW-1133">Transmembrane helix</keyword>
<sequence>MIHLDPRFTAIISVLFIVMGLFNLYVGLKRLRTLRARGYKTTWYKQVGLLTGIEYSLLGIVLLLNLGISTGFFPDSLAAVIVPLYTIVLVLAAAVLLLILFQGITASRRRSQNAKAPITTPQEVAGSVEKELNPQQRAEQERRRRDRRKKAAAARRRQSGRA</sequence>
<gene>
    <name evidence="3" type="ORF">KDA_38360</name>
</gene>
<keyword evidence="4" id="KW-1185">Reference proteome</keyword>
<feature type="transmembrane region" description="Helical" evidence="2">
    <location>
        <begin position="6"/>
        <end position="26"/>
    </location>
</feature>
<dbReference type="Proteomes" id="UP000287171">
    <property type="component" value="Unassembled WGS sequence"/>
</dbReference>
<accession>A0A402BAM7</accession>
<reference evidence="4" key="1">
    <citation type="submission" date="2018-12" db="EMBL/GenBank/DDBJ databases">
        <title>Tengunoibacter tsumagoiensis gen. nov., sp. nov., Dictyobacter kobayashii sp. nov., D. alpinus sp. nov., and D. joshuensis sp. nov. and description of Dictyobacteraceae fam. nov. within the order Ktedonobacterales isolated from Tengu-no-mugimeshi.</title>
        <authorList>
            <person name="Wang C.M."/>
            <person name="Zheng Y."/>
            <person name="Sakai Y."/>
            <person name="Toyoda A."/>
            <person name="Minakuchi Y."/>
            <person name="Abe K."/>
            <person name="Yokota A."/>
            <person name="Yabe S."/>
        </authorList>
    </citation>
    <scope>NUCLEOTIDE SEQUENCE [LARGE SCALE GENOMIC DNA]</scope>
    <source>
        <strain evidence="4">Uno16</strain>
    </source>
</reference>
<evidence type="ECO:0000256" key="1">
    <source>
        <dbReference type="SAM" id="MobiDB-lite"/>
    </source>
</evidence>
<dbReference type="EMBL" id="BIFT01000001">
    <property type="protein sequence ID" value="GCE28352.1"/>
    <property type="molecule type" value="Genomic_DNA"/>
</dbReference>
<dbReference type="RefSeq" id="WP_126628581.1">
    <property type="nucleotide sequence ID" value="NZ_BIFT01000001.1"/>
</dbReference>
<evidence type="ECO:0000313" key="4">
    <source>
        <dbReference type="Proteomes" id="UP000287171"/>
    </source>
</evidence>
<evidence type="ECO:0000313" key="3">
    <source>
        <dbReference type="EMBL" id="GCE28352.1"/>
    </source>
</evidence>
<keyword evidence="2" id="KW-0472">Membrane</keyword>
<comment type="caution">
    <text evidence="3">The sequence shown here is derived from an EMBL/GenBank/DDBJ whole genome shotgun (WGS) entry which is preliminary data.</text>
</comment>
<feature type="region of interest" description="Disordered" evidence="1">
    <location>
        <begin position="112"/>
        <end position="162"/>
    </location>
</feature>
<dbReference type="AlphaFoldDB" id="A0A402BAM7"/>
<evidence type="ECO:0000256" key="2">
    <source>
        <dbReference type="SAM" id="Phobius"/>
    </source>
</evidence>
<organism evidence="3 4">
    <name type="scientific">Dictyobacter alpinus</name>
    <dbReference type="NCBI Taxonomy" id="2014873"/>
    <lineage>
        <taxon>Bacteria</taxon>
        <taxon>Bacillati</taxon>
        <taxon>Chloroflexota</taxon>
        <taxon>Ktedonobacteria</taxon>
        <taxon>Ktedonobacterales</taxon>
        <taxon>Dictyobacteraceae</taxon>
        <taxon>Dictyobacter</taxon>
    </lineage>
</organism>
<feature type="compositionally biased region" description="Basic and acidic residues" evidence="1">
    <location>
        <begin position="128"/>
        <end position="143"/>
    </location>
</feature>
<proteinExistence type="predicted"/>
<protein>
    <submittedName>
        <fullName evidence="3">Uncharacterized protein</fullName>
    </submittedName>
</protein>
<feature type="transmembrane region" description="Helical" evidence="2">
    <location>
        <begin position="80"/>
        <end position="101"/>
    </location>
</feature>
<feature type="transmembrane region" description="Helical" evidence="2">
    <location>
        <begin position="47"/>
        <end position="68"/>
    </location>
</feature>
<dbReference type="OrthoDB" id="166687at2"/>
<keyword evidence="2" id="KW-0812">Transmembrane</keyword>